<evidence type="ECO:0000313" key="4">
    <source>
        <dbReference type="Proteomes" id="UP001054252"/>
    </source>
</evidence>
<comment type="caution">
    <text evidence="3">The sequence shown here is derived from an EMBL/GenBank/DDBJ whole genome shotgun (WGS) entry which is preliminary data.</text>
</comment>
<protein>
    <recommendedName>
        <fullName evidence="2">DUF4283 domain-containing protein</fullName>
    </recommendedName>
</protein>
<dbReference type="AlphaFoldDB" id="A0AAV5J8M3"/>
<dbReference type="PANTHER" id="PTHR31286:SF171">
    <property type="entry name" value="CCHC-TYPE DOMAIN-CONTAINING PROTEIN"/>
    <property type="match status" value="1"/>
</dbReference>
<evidence type="ECO:0000256" key="1">
    <source>
        <dbReference type="SAM" id="MobiDB-lite"/>
    </source>
</evidence>
<reference evidence="3 4" key="1">
    <citation type="journal article" date="2021" name="Commun. Biol.">
        <title>The genome of Shorea leprosula (Dipterocarpaceae) highlights the ecological relevance of drought in aseasonal tropical rainforests.</title>
        <authorList>
            <person name="Ng K.K.S."/>
            <person name="Kobayashi M.J."/>
            <person name="Fawcett J.A."/>
            <person name="Hatakeyama M."/>
            <person name="Paape T."/>
            <person name="Ng C.H."/>
            <person name="Ang C.C."/>
            <person name="Tnah L.H."/>
            <person name="Lee C.T."/>
            <person name="Nishiyama T."/>
            <person name="Sese J."/>
            <person name="O'Brien M.J."/>
            <person name="Copetti D."/>
            <person name="Mohd Noor M.I."/>
            <person name="Ong R.C."/>
            <person name="Putra M."/>
            <person name="Sireger I.Z."/>
            <person name="Indrioko S."/>
            <person name="Kosugi Y."/>
            <person name="Izuno A."/>
            <person name="Isagi Y."/>
            <person name="Lee S.L."/>
            <person name="Shimizu K.K."/>
        </authorList>
    </citation>
    <scope>NUCLEOTIDE SEQUENCE [LARGE SCALE GENOMIC DNA]</scope>
    <source>
        <strain evidence="3">214</strain>
    </source>
</reference>
<keyword evidence="4" id="KW-1185">Reference proteome</keyword>
<accession>A0AAV5J8M3</accession>
<feature type="region of interest" description="Disordered" evidence="1">
    <location>
        <begin position="1"/>
        <end position="59"/>
    </location>
</feature>
<organism evidence="3 4">
    <name type="scientific">Rubroshorea leprosula</name>
    <dbReference type="NCBI Taxonomy" id="152421"/>
    <lineage>
        <taxon>Eukaryota</taxon>
        <taxon>Viridiplantae</taxon>
        <taxon>Streptophyta</taxon>
        <taxon>Embryophyta</taxon>
        <taxon>Tracheophyta</taxon>
        <taxon>Spermatophyta</taxon>
        <taxon>Magnoliopsida</taxon>
        <taxon>eudicotyledons</taxon>
        <taxon>Gunneridae</taxon>
        <taxon>Pentapetalae</taxon>
        <taxon>rosids</taxon>
        <taxon>malvids</taxon>
        <taxon>Malvales</taxon>
        <taxon>Dipterocarpaceae</taxon>
        <taxon>Rubroshorea</taxon>
    </lineage>
</organism>
<dbReference type="InterPro" id="IPR040256">
    <property type="entry name" value="At4g02000-like"/>
</dbReference>
<evidence type="ECO:0000313" key="3">
    <source>
        <dbReference type="EMBL" id="GKV09036.1"/>
    </source>
</evidence>
<name>A0AAV5J8M3_9ROSI</name>
<feature type="domain" description="DUF4283" evidence="2">
    <location>
        <begin position="109"/>
        <end position="190"/>
    </location>
</feature>
<dbReference type="PANTHER" id="PTHR31286">
    <property type="entry name" value="GLYCINE-RICH CELL WALL STRUCTURAL PROTEIN 1.8-LIKE"/>
    <property type="match status" value="1"/>
</dbReference>
<evidence type="ECO:0000259" key="2">
    <source>
        <dbReference type="Pfam" id="PF14111"/>
    </source>
</evidence>
<dbReference type="Pfam" id="PF14111">
    <property type="entry name" value="DUF4283"/>
    <property type="match status" value="1"/>
</dbReference>
<gene>
    <name evidence="3" type="ORF">SLEP1_g20594</name>
</gene>
<feature type="compositionally biased region" description="Pro residues" evidence="1">
    <location>
        <begin position="8"/>
        <end position="49"/>
    </location>
</feature>
<dbReference type="InterPro" id="IPR025558">
    <property type="entry name" value="DUF4283"/>
</dbReference>
<proteinExistence type="predicted"/>
<dbReference type="Proteomes" id="UP001054252">
    <property type="component" value="Unassembled WGS sequence"/>
</dbReference>
<dbReference type="EMBL" id="BPVZ01000030">
    <property type="protein sequence ID" value="GKV09036.1"/>
    <property type="molecule type" value="Genomic_DNA"/>
</dbReference>
<sequence>MSSSVSLNPPPSVPSIPPPPPPPPPDILATPPDPPNPVDQPLGDIPPPKSFRDTLITGNSSVTPPLVTYEELVAANPESPMIDDGAEPSQTKVPKVRIPKSIWQRLCAPWKNAVIIKLLGKSINFHVLHSRLLKEWRTEHEFEVIDVGMGYFIVRFVTPEDCSRVLTGGPYRFFDHYLAVQPWEPSFHPATAKAPKTAVWVKFHGVPSMCYQEAIVLYLASKLGKPIKVDSVTLLGTREKFARVCVEVDLSQKLPSSVDLDLEDLPQIPIPVEYESLHKICFHCAA</sequence>